<dbReference type="Proteomes" id="UP000198341">
    <property type="component" value="Chromosome 2"/>
</dbReference>
<feature type="transmembrane region" description="Helical" evidence="2">
    <location>
        <begin position="144"/>
        <end position="165"/>
    </location>
</feature>
<dbReference type="GeneID" id="19017478"/>
<evidence type="ECO:0000256" key="1">
    <source>
        <dbReference type="SAM" id="MobiDB-lite"/>
    </source>
</evidence>
<feature type="transmembrane region" description="Helical" evidence="2">
    <location>
        <begin position="185"/>
        <end position="205"/>
    </location>
</feature>
<protein>
    <submittedName>
        <fullName evidence="3">Uncharacterized protein</fullName>
    </submittedName>
</protein>
<feature type="region of interest" description="Disordered" evidence="1">
    <location>
        <begin position="73"/>
        <end position="95"/>
    </location>
</feature>
<evidence type="ECO:0000313" key="4">
    <source>
        <dbReference type="Proteomes" id="UP000198341"/>
    </source>
</evidence>
<dbReference type="RefSeq" id="XP_007514834.1">
    <property type="nucleotide sequence ID" value="XM_007514772.1"/>
</dbReference>
<dbReference type="AlphaFoldDB" id="K8EB98"/>
<sequence>MSGFLIASSSASASVFRSEKSGVIRSRSSAFASSSSPSSLGKKAATFCTLRSLPSSSSSFRCRRRVSVGVRGSSFDENEKTGLDEQQQEEEQQPREFDTLKELEKDVLAFQAQDLSNPEKQKQREKDMQKKQGVDAFKEGVDQFLLYDFFVILFILAWLVFGVGVRLGVYKQGLSYDEPVLGTWLFLWPFLFQPLLGVHMLATLVSPLIGKLKEKGILGEDAWQ</sequence>
<keyword evidence="2" id="KW-0472">Membrane</keyword>
<organism evidence="3 4">
    <name type="scientific">Bathycoccus prasinos</name>
    <dbReference type="NCBI Taxonomy" id="41875"/>
    <lineage>
        <taxon>Eukaryota</taxon>
        <taxon>Viridiplantae</taxon>
        <taxon>Chlorophyta</taxon>
        <taxon>Mamiellophyceae</taxon>
        <taxon>Mamiellales</taxon>
        <taxon>Bathycoccaceae</taxon>
        <taxon>Bathycoccus</taxon>
    </lineage>
</organism>
<keyword evidence="2" id="KW-1133">Transmembrane helix</keyword>
<reference evidence="3 4" key="1">
    <citation type="submission" date="2011-10" db="EMBL/GenBank/DDBJ databases">
        <authorList>
            <person name="Genoscope - CEA"/>
        </authorList>
    </citation>
    <scope>NUCLEOTIDE SEQUENCE [LARGE SCALE GENOMIC DNA]</scope>
    <source>
        <strain evidence="3 4">RCC 1105</strain>
    </source>
</reference>
<evidence type="ECO:0000313" key="3">
    <source>
        <dbReference type="EMBL" id="CCO15074.1"/>
    </source>
</evidence>
<keyword evidence="2" id="KW-0812">Transmembrane</keyword>
<accession>K8EB98</accession>
<dbReference type="OrthoDB" id="530005at2759"/>
<feature type="compositionally biased region" description="Low complexity" evidence="1">
    <location>
        <begin position="25"/>
        <end position="39"/>
    </location>
</feature>
<name>K8EB98_9CHLO</name>
<keyword evidence="4" id="KW-1185">Reference proteome</keyword>
<evidence type="ECO:0000256" key="2">
    <source>
        <dbReference type="SAM" id="Phobius"/>
    </source>
</evidence>
<feature type="region of interest" description="Disordered" evidence="1">
    <location>
        <begin position="1"/>
        <end position="41"/>
    </location>
</feature>
<dbReference type="KEGG" id="bpg:Bathy02g03650"/>
<dbReference type="EMBL" id="FO082277">
    <property type="protein sequence ID" value="CCO15074.1"/>
    <property type="molecule type" value="Genomic_DNA"/>
</dbReference>
<gene>
    <name evidence="3" type="ORF">Bathy02g03650</name>
</gene>
<dbReference type="eggNOG" id="ENOG502SD0S">
    <property type="taxonomic scope" value="Eukaryota"/>
</dbReference>
<proteinExistence type="predicted"/>